<dbReference type="InterPro" id="IPR005135">
    <property type="entry name" value="Endo/exonuclease/phosphatase"/>
</dbReference>
<feature type="domain" description="Endonuclease/exonuclease/phosphatase" evidence="1">
    <location>
        <begin position="5"/>
        <end position="147"/>
    </location>
</feature>
<name>A0A1B6JY41_9HEMI</name>
<dbReference type="SUPFAM" id="SSF56219">
    <property type="entry name" value="DNase I-like"/>
    <property type="match status" value="1"/>
</dbReference>
<gene>
    <name evidence="2" type="ORF">g.58036</name>
</gene>
<reference evidence="2" key="1">
    <citation type="submission" date="2015-11" db="EMBL/GenBank/DDBJ databases">
        <title>De novo transcriptome assembly of four potential Pierce s Disease insect vectors from Arizona vineyards.</title>
        <authorList>
            <person name="Tassone E.E."/>
        </authorList>
    </citation>
    <scope>NUCLEOTIDE SEQUENCE</scope>
</reference>
<organism evidence="2">
    <name type="scientific">Homalodisca liturata</name>
    <dbReference type="NCBI Taxonomy" id="320908"/>
    <lineage>
        <taxon>Eukaryota</taxon>
        <taxon>Metazoa</taxon>
        <taxon>Ecdysozoa</taxon>
        <taxon>Arthropoda</taxon>
        <taxon>Hexapoda</taxon>
        <taxon>Insecta</taxon>
        <taxon>Pterygota</taxon>
        <taxon>Neoptera</taxon>
        <taxon>Paraneoptera</taxon>
        <taxon>Hemiptera</taxon>
        <taxon>Auchenorrhyncha</taxon>
        <taxon>Membracoidea</taxon>
        <taxon>Cicadellidae</taxon>
        <taxon>Cicadellinae</taxon>
        <taxon>Proconiini</taxon>
        <taxon>Homalodisca</taxon>
    </lineage>
</organism>
<dbReference type="GO" id="GO:0003824">
    <property type="term" value="F:catalytic activity"/>
    <property type="evidence" value="ECO:0007669"/>
    <property type="project" value="InterPro"/>
</dbReference>
<dbReference type="Gene3D" id="3.60.10.10">
    <property type="entry name" value="Endonuclease/exonuclease/phosphatase"/>
    <property type="match status" value="1"/>
</dbReference>
<sequence length="156" mass="17677">PAHSNVQGFLGKGDEANLLAMKFNTDMLCVCEHWLSSDELMEVGLPDFKLISAFCRSSGQRGGTAIFLRSRWLGEEMTFLTELSSQYICEVAAVFIKEINLVCIEIYRVPDGQNFDNFIEHMYELLSNFMNSNKNKASIMLCGDFNIDILVNDSRK</sequence>
<feature type="non-terminal residue" evidence="2">
    <location>
        <position position="1"/>
    </location>
</feature>
<evidence type="ECO:0000259" key="1">
    <source>
        <dbReference type="Pfam" id="PF03372"/>
    </source>
</evidence>
<proteinExistence type="predicted"/>
<protein>
    <recommendedName>
        <fullName evidence="1">Endonuclease/exonuclease/phosphatase domain-containing protein</fullName>
    </recommendedName>
</protein>
<accession>A0A1B6JY41</accession>
<dbReference type="AlphaFoldDB" id="A0A1B6JY41"/>
<evidence type="ECO:0000313" key="2">
    <source>
        <dbReference type="EMBL" id="JAT04118.1"/>
    </source>
</evidence>
<dbReference type="Pfam" id="PF03372">
    <property type="entry name" value="Exo_endo_phos"/>
    <property type="match status" value="1"/>
</dbReference>
<dbReference type="InterPro" id="IPR036691">
    <property type="entry name" value="Endo/exonu/phosph_ase_sf"/>
</dbReference>
<feature type="non-terminal residue" evidence="2">
    <location>
        <position position="156"/>
    </location>
</feature>
<dbReference type="EMBL" id="GECU01003589">
    <property type="protein sequence ID" value="JAT04118.1"/>
    <property type="molecule type" value="Transcribed_RNA"/>
</dbReference>